<dbReference type="InterPro" id="IPR001646">
    <property type="entry name" value="5peptide_repeat"/>
</dbReference>
<dbReference type="InterPro" id="IPR010499">
    <property type="entry name" value="AraC_E-bd"/>
</dbReference>
<dbReference type="InterPro" id="IPR029441">
    <property type="entry name" value="Cass2"/>
</dbReference>
<proteinExistence type="predicted"/>
<name>A0A839TR07_9BACL</name>
<dbReference type="SUPFAM" id="SSF141571">
    <property type="entry name" value="Pentapeptide repeat-like"/>
    <property type="match status" value="1"/>
</dbReference>
<reference evidence="2 3" key="1">
    <citation type="submission" date="2020-08" db="EMBL/GenBank/DDBJ databases">
        <title>Genomic Encyclopedia of Type Strains, Phase III (KMG-III): the genomes of soil and plant-associated and newly described type strains.</title>
        <authorList>
            <person name="Whitman W."/>
        </authorList>
    </citation>
    <scope>NUCLEOTIDE SEQUENCE [LARGE SCALE GENOMIC DNA]</scope>
    <source>
        <strain evidence="2 3">CECT 5831</strain>
    </source>
</reference>
<organism evidence="2 3">
    <name type="scientific">Paenibacillus rhizosphaerae</name>
    <dbReference type="NCBI Taxonomy" id="297318"/>
    <lineage>
        <taxon>Bacteria</taxon>
        <taxon>Bacillati</taxon>
        <taxon>Bacillota</taxon>
        <taxon>Bacilli</taxon>
        <taxon>Bacillales</taxon>
        <taxon>Paenibacillaceae</taxon>
        <taxon>Paenibacillus</taxon>
    </lineage>
</organism>
<protein>
    <submittedName>
        <fullName evidence="2">Putative transcriptional regulator YdeE</fullName>
    </submittedName>
</protein>
<dbReference type="PANTHER" id="PTHR36444">
    <property type="entry name" value="TRANSCRIPTIONAL REGULATOR PROTEIN YOBU-RELATED"/>
    <property type="match status" value="1"/>
</dbReference>
<dbReference type="Pfam" id="PF14526">
    <property type="entry name" value="Cass2"/>
    <property type="match status" value="1"/>
</dbReference>
<dbReference type="PANTHER" id="PTHR36444:SF2">
    <property type="entry name" value="TRANSCRIPTIONAL REGULATOR PROTEIN YOBU-RELATED"/>
    <property type="match status" value="1"/>
</dbReference>
<dbReference type="Gene3D" id="3.20.80.10">
    <property type="entry name" value="Regulatory factor, effector binding domain"/>
    <property type="match status" value="2"/>
</dbReference>
<dbReference type="InterPro" id="IPR053182">
    <property type="entry name" value="YobU-like_regulator"/>
</dbReference>
<dbReference type="EMBL" id="JACHXJ010000002">
    <property type="protein sequence ID" value="MBB3127838.1"/>
    <property type="molecule type" value="Genomic_DNA"/>
</dbReference>
<dbReference type="SUPFAM" id="SSF55136">
    <property type="entry name" value="Probable bacterial effector-binding domain"/>
    <property type="match status" value="2"/>
</dbReference>
<dbReference type="SMART" id="SM00871">
    <property type="entry name" value="AraC_E_bind"/>
    <property type="match status" value="2"/>
</dbReference>
<comment type="caution">
    <text evidence="2">The sequence shown here is derived from an EMBL/GenBank/DDBJ whole genome shotgun (WGS) entry which is preliminary data.</text>
</comment>
<dbReference type="Pfam" id="PF00805">
    <property type="entry name" value="Pentapeptide"/>
    <property type="match status" value="2"/>
</dbReference>
<evidence type="ECO:0000313" key="3">
    <source>
        <dbReference type="Proteomes" id="UP000517523"/>
    </source>
</evidence>
<feature type="domain" description="AraC effector-binding" evidence="1">
    <location>
        <begin position="174"/>
        <end position="335"/>
    </location>
</feature>
<dbReference type="Gene3D" id="2.160.20.80">
    <property type="entry name" value="E3 ubiquitin-protein ligase SopA"/>
    <property type="match status" value="1"/>
</dbReference>
<dbReference type="InterPro" id="IPR029442">
    <property type="entry name" value="GyrI-like"/>
</dbReference>
<sequence>MNVEIVERPEMKAAVLQIPRDGRLVRNAWAKVALWLEHHPAVADREHGYVFIPEWQWSTEVTTLWVGMVVDHFDGLPAELEQISIPAKRFAKLTVRGNRTHMEEAYGALFGWFEQGPYKRDVRDGSIGYEMNRLQPVNPFEIPADDIDDFDYDIYAPIKDEAAFVASDRFPGVIHVEVRRGQPRRVIGMETFIDQKKSKAAYAIPKFWAGFMPRIGEIAEMKAPSATIGLYQYEPPFGPQQNFRYIAGVEIEAESQAVVPDGMIEVTVPGDDCLVITYRGNAAGFGQVWDYFHGFWSPQQKEYDAVDDYEFERHDERFLGADDANSVFEMHFPVRKRLADRRLTDKIVVDEKGGHVLQDLRGESIRMVSFQDARLHGIDSRNAKLTHVNFVGADWQHVYFSNVHVDEIQMGGTIFEHIRRPDAAESRLEGEPGTDGWINVEPVTFRDSDLSTARFEGCNLCGVNIRDCQLDGMTIDGVPVKLLLETYAKHKSQQLPQKEEV</sequence>
<feature type="domain" description="AraC effector-binding" evidence="1">
    <location>
        <begin position="1"/>
        <end position="159"/>
    </location>
</feature>
<gene>
    <name evidence="2" type="ORF">FHS19_002492</name>
</gene>
<evidence type="ECO:0000313" key="2">
    <source>
        <dbReference type="EMBL" id="MBB3127838.1"/>
    </source>
</evidence>
<dbReference type="Proteomes" id="UP000517523">
    <property type="component" value="Unassembled WGS sequence"/>
</dbReference>
<dbReference type="InterPro" id="IPR011256">
    <property type="entry name" value="Reg_factor_effector_dom_sf"/>
</dbReference>
<dbReference type="Pfam" id="PF06445">
    <property type="entry name" value="GyrI-like"/>
    <property type="match status" value="1"/>
</dbReference>
<dbReference type="RefSeq" id="WP_183582093.1">
    <property type="nucleotide sequence ID" value="NZ_JACHXJ010000002.1"/>
</dbReference>
<dbReference type="AlphaFoldDB" id="A0A839TR07"/>
<accession>A0A839TR07</accession>
<evidence type="ECO:0000259" key="1">
    <source>
        <dbReference type="SMART" id="SM00871"/>
    </source>
</evidence>